<keyword evidence="4" id="KW-1185">Reference proteome</keyword>
<feature type="region of interest" description="Disordered" evidence="1">
    <location>
        <begin position="130"/>
        <end position="157"/>
    </location>
</feature>
<dbReference type="EMBL" id="KV428043">
    <property type="protein sequence ID" value="KZT39606.1"/>
    <property type="molecule type" value="Genomic_DNA"/>
</dbReference>
<protein>
    <submittedName>
        <fullName evidence="3">Uncharacterized protein</fullName>
    </submittedName>
</protein>
<accession>A0A166EHV8</accession>
<proteinExistence type="predicted"/>
<evidence type="ECO:0000313" key="4">
    <source>
        <dbReference type="Proteomes" id="UP000076798"/>
    </source>
</evidence>
<dbReference type="Proteomes" id="UP000076798">
    <property type="component" value="Unassembled WGS sequence"/>
</dbReference>
<evidence type="ECO:0000313" key="3">
    <source>
        <dbReference type="EMBL" id="KZT39606.1"/>
    </source>
</evidence>
<evidence type="ECO:0000256" key="2">
    <source>
        <dbReference type="SAM" id="Phobius"/>
    </source>
</evidence>
<dbReference type="OrthoDB" id="3266871at2759"/>
<feature type="compositionally biased region" description="Polar residues" evidence="1">
    <location>
        <begin position="136"/>
        <end position="147"/>
    </location>
</feature>
<organism evidence="3 4">
    <name type="scientific">Sistotremastrum suecicum HHB10207 ss-3</name>
    <dbReference type="NCBI Taxonomy" id="1314776"/>
    <lineage>
        <taxon>Eukaryota</taxon>
        <taxon>Fungi</taxon>
        <taxon>Dikarya</taxon>
        <taxon>Basidiomycota</taxon>
        <taxon>Agaricomycotina</taxon>
        <taxon>Agaricomycetes</taxon>
        <taxon>Sistotremastrales</taxon>
        <taxon>Sistotremastraceae</taxon>
        <taxon>Sistotremastrum</taxon>
    </lineage>
</organism>
<name>A0A166EHV8_9AGAM</name>
<dbReference type="STRING" id="1314776.A0A166EHV8"/>
<dbReference type="AlphaFoldDB" id="A0A166EHV8"/>
<feature type="transmembrane region" description="Helical" evidence="2">
    <location>
        <begin position="101"/>
        <end position="121"/>
    </location>
</feature>
<feature type="transmembrane region" description="Helical" evidence="2">
    <location>
        <begin position="71"/>
        <end position="89"/>
    </location>
</feature>
<sequence>MNLNQMSQRSTNLFRGRVGRATGISQSQLFSSSVLQAENDLEAAILALIVHWVLNSLPASFHAFSVGQTAIAMLALSSIAVLVFAHHRRRGTVLTQAQEEMILIGAFVLFLLSLMIAVRAYRTNLKTGRAGGIRPTRSSVSSHQGSQAPRDGRAREYPYPDACSRDARYCVIEEWY</sequence>
<reference evidence="3 4" key="1">
    <citation type="journal article" date="2016" name="Mol. Biol. Evol.">
        <title>Comparative Genomics of Early-Diverging Mushroom-Forming Fungi Provides Insights into the Origins of Lignocellulose Decay Capabilities.</title>
        <authorList>
            <person name="Nagy L.G."/>
            <person name="Riley R."/>
            <person name="Tritt A."/>
            <person name="Adam C."/>
            <person name="Daum C."/>
            <person name="Floudas D."/>
            <person name="Sun H."/>
            <person name="Yadav J.S."/>
            <person name="Pangilinan J."/>
            <person name="Larsson K.H."/>
            <person name="Matsuura K."/>
            <person name="Barry K."/>
            <person name="Labutti K."/>
            <person name="Kuo R."/>
            <person name="Ohm R.A."/>
            <person name="Bhattacharya S.S."/>
            <person name="Shirouzu T."/>
            <person name="Yoshinaga Y."/>
            <person name="Martin F.M."/>
            <person name="Grigoriev I.V."/>
            <person name="Hibbett D.S."/>
        </authorList>
    </citation>
    <scope>NUCLEOTIDE SEQUENCE [LARGE SCALE GENOMIC DNA]</scope>
    <source>
        <strain evidence="3 4">HHB10207 ss-3</strain>
    </source>
</reference>
<evidence type="ECO:0000256" key="1">
    <source>
        <dbReference type="SAM" id="MobiDB-lite"/>
    </source>
</evidence>
<keyword evidence="2" id="KW-0812">Transmembrane</keyword>
<keyword evidence="2" id="KW-1133">Transmembrane helix</keyword>
<keyword evidence="2" id="KW-0472">Membrane</keyword>
<gene>
    <name evidence="3" type="ORF">SISSUDRAFT_619210</name>
</gene>